<dbReference type="Pfam" id="PF12796">
    <property type="entry name" value="Ank_2"/>
    <property type="match status" value="2"/>
</dbReference>
<sequence length="435" mass="47210">MASSLALALSKPAHQVGEVFAIASCWITKSGHLEANDAQVQILYSPAGLAKWVIIVAGKGTGILQQPLHTPAFFLHDPATREELRRAVAAPRKDTTLTGERDGIMGEGQSKLNGAIVQGEKDAVLKFLETKKPSTKKLNAGLHRAAAAGQADILELFISNGADVNSGTSGEEFANSTPFCRGDNVTALHKACLAANAFCLKHLLQAGADPMAQCRLVTREGHTTKDKVTPAECVLLGEDEKTEKERDICLQTLMLKGLTVNYSNEDGDTLLHLAALRMHREIGMTLVAKGANVSATNNRGRTPLHSYAEGMANRLGHLMMTEIKDPQNEMRRVGQKDTWGDHINFFVRLGADVNATDSEGYTPLHVACFAFSYQTYFISFRISALDYAEVYFADCEIYKRFVQAGANPNAKDNAGHDPLSLIKDRVGFVAAQKGR</sequence>
<dbReference type="VEuPathDB" id="AmoebaDB:ACA1_392990"/>
<dbReference type="GeneID" id="14919437"/>
<dbReference type="PROSITE" id="PS50297">
    <property type="entry name" value="ANK_REP_REGION"/>
    <property type="match status" value="2"/>
</dbReference>
<dbReference type="Proteomes" id="UP000011083">
    <property type="component" value="Unassembled WGS sequence"/>
</dbReference>
<dbReference type="EMBL" id="KB007948">
    <property type="protein sequence ID" value="ELR18653.1"/>
    <property type="molecule type" value="Genomic_DNA"/>
</dbReference>
<dbReference type="STRING" id="1257118.L8H1M2"/>
<evidence type="ECO:0000256" key="1">
    <source>
        <dbReference type="ARBA" id="ARBA00022737"/>
    </source>
</evidence>
<evidence type="ECO:0000256" key="2">
    <source>
        <dbReference type="ARBA" id="ARBA00023043"/>
    </source>
</evidence>
<dbReference type="PANTHER" id="PTHR24180">
    <property type="entry name" value="CYCLIN-DEPENDENT KINASE INHIBITOR 2C-RELATED"/>
    <property type="match status" value="1"/>
</dbReference>
<evidence type="ECO:0000256" key="3">
    <source>
        <dbReference type="PROSITE-ProRule" id="PRU00023"/>
    </source>
</evidence>
<evidence type="ECO:0000313" key="4">
    <source>
        <dbReference type="EMBL" id="ELR18653.1"/>
    </source>
</evidence>
<dbReference type="PROSITE" id="PS50088">
    <property type="entry name" value="ANK_REPEAT"/>
    <property type="match status" value="2"/>
</dbReference>
<dbReference type="KEGG" id="acan:ACA1_392990"/>
<dbReference type="InterPro" id="IPR036770">
    <property type="entry name" value="Ankyrin_rpt-contain_sf"/>
</dbReference>
<proteinExistence type="predicted"/>
<name>L8H1M2_ACACF</name>
<dbReference type="InterPro" id="IPR002110">
    <property type="entry name" value="Ankyrin_rpt"/>
</dbReference>
<dbReference type="Gene3D" id="1.25.40.20">
    <property type="entry name" value="Ankyrin repeat-containing domain"/>
    <property type="match status" value="2"/>
</dbReference>
<feature type="repeat" description="ANK" evidence="3">
    <location>
        <begin position="266"/>
        <end position="298"/>
    </location>
</feature>
<dbReference type="SMART" id="SM00248">
    <property type="entry name" value="ANK"/>
    <property type="match status" value="5"/>
</dbReference>
<keyword evidence="5" id="KW-1185">Reference proteome</keyword>
<keyword evidence="2 3" id="KW-0040">ANK repeat</keyword>
<protein>
    <submittedName>
        <fullName evidence="4">Ankyrin 2,3/unc44, putative</fullName>
    </submittedName>
</protein>
<dbReference type="AlphaFoldDB" id="L8H1M2"/>
<feature type="repeat" description="ANK" evidence="3">
    <location>
        <begin position="137"/>
        <end position="169"/>
    </location>
</feature>
<accession>L8H1M2</accession>
<dbReference type="RefSeq" id="XP_004340696.1">
    <property type="nucleotide sequence ID" value="XM_004340648.1"/>
</dbReference>
<dbReference type="PANTHER" id="PTHR24180:SF45">
    <property type="entry name" value="POLY [ADP-RIBOSE] POLYMERASE TANKYRASE"/>
    <property type="match status" value="1"/>
</dbReference>
<dbReference type="SUPFAM" id="SSF48403">
    <property type="entry name" value="Ankyrin repeat"/>
    <property type="match status" value="1"/>
</dbReference>
<keyword evidence="1" id="KW-0677">Repeat</keyword>
<organism evidence="4 5">
    <name type="scientific">Acanthamoeba castellanii (strain ATCC 30010 / Neff)</name>
    <dbReference type="NCBI Taxonomy" id="1257118"/>
    <lineage>
        <taxon>Eukaryota</taxon>
        <taxon>Amoebozoa</taxon>
        <taxon>Discosea</taxon>
        <taxon>Longamoebia</taxon>
        <taxon>Centramoebida</taxon>
        <taxon>Acanthamoebidae</taxon>
        <taxon>Acanthamoeba</taxon>
    </lineage>
</organism>
<dbReference type="OrthoDB" id="366390at2759"/>
<reference evidence="4 5" key="1">
    <citation type="journal article" date="2013" name="Genome Biol.">
        <title>Genome of Acanthamoeba castellanii highlights extensive lateral gene transfer and early evolution of tyrosine kinase signaling.</title>
        <authorList>
            <person name="Clarke M."/>
            <person name="Lohan A.J."/>
            <person name="Liu B."/>
            <person name="Lagkouvardos I."/>
            <person name="Roy S."/>
            <person name="Zafar N."/>
            <person name="Bertelli C."/>
            <person name="Schilde C."/>
            <person name="Kianianmomeni A."/>
            <person name="Burglin T.R."/>
            <person name="Frech C."/>
            <person name="Turcotte B."/>
            <person name="Kopec K.O."/>
            <person name="Synnott J.M."/>
            <person name="Choo C."/>
            <person name="Paponov I."/>
            <person name="Finkler A."/>
            <person name="Soon Heng Tan C."/>
            <person name="Hutchins A.P."/>
            <person name="Weinmeier T."/>
            <person name="Rattei T."/>
            <person name="Chu J.S."/>
            <person name="Gimenez G."/>
            <person name="Irimia M."/>
            <person name="Rigden D.J."/>
            <person name="Fitzpatrick D.A."/>
            <person name="Lorenzo-Morales J."/>
            <person name="Bateman A."/>
            <person name="Chiu C.H."/>
            <person name="Tang P."/>
            <person name="Hegemann P."/>
            <person name="Fromm H."/>
            <person name="Raoult D."/>
            <person name="Greub G."/>
            <person name="Miranda-Saavedra D."/>
            <person name="Chen N."/>
            <person name="Nash P."/>
            <person name="Ginger M.L."/>
            <person name="Horn M."/>
            <person name="Schaap P."/>
            <person name="Caler L."/>
            <person name="Loftus B."/>
        </authorList>
    </citation>
    <scope>NUCLEOTIDE SEQUENCE [LARGE SCALE GENOMIC DNA]</scope>
    <source>
        <strain evidence="4 5">Neff</strain>
    </source>
</reference>
<gene>
    <name evidence="4" type="ORF">ACA1_392990</name>
</gene>
<dbReference type="InterPro" id="IPR051637">
    <property type="entry name" value="Ank_repeat_dom-contain_49"/>
</dbReference>
<evidence type="ECO:0000313" key="5">
    <source>
        <dbReference type="Proteomes" id="UP000011083"/>
    </source>
</evidence>